<name>A0A401P423_SCYTO</name>
<evidence type="ECO:0000313" key="2">
    <source>
        <dbReference type="Proteomes" id="UP000288216"/>
    </source>
</evidence>
<accession>A0A401P423</accession>
<sequence>MDQQAQLMNCCNDSTRGSVCARKLLQFLVFGVNVMPSTGQWAITECHKRNKQCKSWHQPTLQIMTYNFNSIRHASGGCSDGTVALALIVEYVLQIALHLLPSERS</sequence>
<dbReference type="Proteomes" id="UP000288216">
    <property type="component" value="Unassembled WGS sequence"/>
</dbReference>
<gene>
    <name evidence="1" type="ORF">scyTo_0010316</name>
</gene>
<organism evidence="1 2">
    <name type="scientific">Scyliorhinus torazame</name>
    <name type="common">Cloudy catshark</name>
    <name type="synonym">Catulus torazame</name>
    <dbReference type="NCBI Taxonomy" id="75743"/>
    <lineage>
        <taxon>Eukaryota</taxon>
        <taxon>Metazoa</taxon>
        <taxon>Chordata</taxon>
        <taxon>Craniata</taxon>
        <taxon>Vertebrata</taxon>
        <taxon>Chondrichthyes</taxon>
        <taxon>Elasmobranchii</taxon>
        <taxon>Galeomorphii</taxon>
        <taxon>Galeoidea</taxon>
        <taxon>Carcharhiniformes</taxon>
        <taxon>Scyliorhinidae</taxon>
        <taxon>Scyliorhinus</taxon>
    </lineage>
</organism>
<reference evidence="1 2" key="1">
    <citation type="journal article" date="2018" name="Nat. Ecol. Evol.">
        <title>Shark genomes provide insights into elasmobranch evolution and the origin of vertebrates.</title>
        <authorList>
            <person name="Hara Y"/>
            <person name="Yamaguchi K"/>
            <person name="Onimaru K"/>
            <person name="Kadota M"/>
            <person name="Koyanagi M"/>
            <person name="Keeley SD"/>
            <person name="Tatsumi K"/>
            <person name="Tanaka K"/>
            <person name="Motone F"/>
            <person name="Kageyama Y"/>
            <person name="Nozu R"/>
            <person name="Adachi N"/>
            <person name="Nishimura O"/>
            <person name="Nakagawa R"/>
            <person name="Tanegashima C"/>
            <person name="Kiyatake I"/>
            <person name="Matsumoto R"/>
            <person name="Murakumo K"/>
            <person name="Nishida K"/>
            <person name="Terakita A"/>
            <person name="Kuratani S"/>
            <person name="Sato K"/>
            <person name="Hyodo S Kuraku.S."/>
        </authorList>
    </citation>
    <scope>NUCLEOTIDE SEQUENCE [LARGE SCALE GENOMIC DNA]</scope>
</reference>
<comment type="caution">
    <text evidence="1">The sequence shown here is derived from an EMBL/GenBank/DDBJ whole genome shotgun (WGS) entry which is preliminary data.</text>
</comment>
<dbReference type="EMBL" id="BFAA01004420">
    <property type="protein sequence ID" value="GCB67882.1"/>
    <property type="molecule type" value="Genomic_DNA"/>
</dbReference>
<evidence type="ECO:0000313" key="1">
    <source>
        <dbReference type="EMBL" id="GCB67882.1"/>
    </source>
</evidence>
<proteinExistence type="predicted"/>
<dbReference type="AlphaFoldDB" id="A0A401P423"/>
<protein>
    <submittedName>
        <fullName evidence="1">Uncharacterized protein</fullName>
    </submittedName>
</protein>
<keyword evidence="2" id="KW-1185">Reference proteome</keyword>